<dbReference type="Proteomes" id="UP001054889">
    <property type="component" value="Unassembled WGS sequence"/>
</dbReference>
<name>A0AAV5DSH4_ELECO</name>
<dbReference type="PANTHER" id="PTHR33116">
    <property type="entry name" value="REVERSE TRANSCRIPTASE ZINC-BINDING DOMAIN-CONTAINING PROTEIN-RELATED-RELATED"/>
    <property type="match status" value="1"/>
</dbReference>
<dbReference type="AlphaFoldDB" id="A0AAV5DSH4"/>
<evidence type="ECO:0000313" key="2">
    <source>
        <dbReference type="Proteomes" id="UP001054889"/>
    </source>
</evidence>
<protein>
    <submittedName>
        <fullName evidence="1">Uncharacterized protein</fullName>
    </submittedName>
</protein>
<gene>
    <name evidence="1" type="primary">ga31435</name>
    <name evidence="1" type="ORF">PR202_ga31435</name>
</gene>
<dbReference type="EMBL" id="BQKI01000033">
    <property type="protein sequence ID" value="GJN13101.1"/>
    <property type="molecule type" value="Genomic_DNA"/>
</dbReference>
<sequence length="139" mass="16286">MVSGQMINHEKSSICFSPNTEQHVIRDQVKLLLSIERETMNERYLGLPVLVGKARKRTFAYINQKIWCRVQGWQENLLSKAGKEILIKDVAQAIPMYAKSCFDISKGLCDELSMMIGRYWWSQQDKVHKIHWLSWEKLS</sequence>
<comment type="caution">
    <text evidence="1">The sequence shown here is derived from an EMBL/GenBank/DDBJ whole genome shotgun (WGS) entry which is preliminary data.</text>
</comment>
<evidence type="ECO:0000313" key="1">
    <source>
        <dbReference type="EMBL" id="GJN13101.1"/>
    </source>
</evidence>
<accession>A0AAV5DSH4</accession>
<reference evidence="1" key="2">
    <citation type="submission" date="2021-12" db="EMBL/GenBank/DDBJ databases">
        <title>Resequencing data analysis of finger millet.</title>
        <authorList>
            <person name="Hatakeyama M."/>
            <person name="Aluri S."/>
            <person name="Balachadran M.T."/>
            <person name="Sivarajan S.R."/>
            <person name="Poveda L."/>
            <person name="Shimizu-Inatsugi R."/>
            <person name="Schlapbach R."/>
            <person name="Sreeman S.M."/>
            <person name="Shimizu K.K."/>
        </authorList>
    </citation>
    <scope>NUCLEOTIDE SEQUENCE</scope>
</reference>
<organism evidence="1 2">
    <name type="scientific">Eleusine coracana subsp. coracana</name>
    <dbReference type="NCBI Taxonomy" id="191504"/>
    <lineage>
        <taxon>Eukaryota</taxon>
        <taxon>Viridiplantae</taxon>
        <taxon>Streptophyta</taxon>
        <taxon>Embryophyta</taxon>
        <taxon>Tracheophyta</taxon>
        <taxon>Spermatophyta</taxon>
        <taxon>Magnoliopsida</taxon>
        <taxon>Liliopsida</taxon>
        <taxon>Poales</taxon>
        <taxon>Poaceae</taxon>
        <taxon>PACMAD clade</taxon>
        <taxon>Chloridoideae</taxon>
        <taxon>Cynodonteae</taxon>
        <taxon>Eleusininae</taxon>
        <taxon>Eleusine</taxon>
    </lineage>
</organism>
<keyword evidence="2" id="KW-1185">Reference proteome</keyword>
<proteinExistence type="predicted"/>
<dbReference type="PANTHER" id="PTHR33116:SF86">
    <property type="entry name" value="REVERSE TRANSCRIPTASE DOMAIN-CONTAINING PROTEIN"/>
    <property type="match status" value="1"/>
</dbReference>
<reference evidence="1" key="1">
    <citation type="journal article" date="2018" name="DNA Res.">
        <title>Multiple hybrid de novo genome assembly of finger millet, an orphan allotetraploid crop.</title>
        <authorList>
            <person name="Hatakeyama M."/>
            <person name="Aluri S."/>
            <person name="Balachadran M.T."/>
            <person name="Sivarajan S.R."/>
            <person name="Patrignani A."/>
            <person name="Gruter S."/>
            <person name="Poveda L."/>
            <person name="Shimizu-Inatsugi R."/>
            <person name="Baeten J."/>
            <person name="Francoijs K.J."/>
            <person name="Nataraja K.N."/>
            <person name="Reddy Y.A.N."/>
            <person name="Phadnis S."/>
            <person name="Ravikumar R.L."/>
            <person name="Schlapbach R."/>
            <person name="Sreeman S.M."/>
            <person name="Shimizu K.K."/>
        </authorList>
    </citation>
    <scope>NUCLEOTIDE SEQUENCE</scope>
</reference>